<evidence type="ECO:0000256" key="1">
    <source>
        <dbReference type="SAM" id="MobiDB-lite"/>
    </source>
</evidence>
<dbReference type="EMBL" id="CP069029">
    <property type="protein sequence ID" value="QRC97024.1"/>
    <property type="molecule type" value="Genomic_DNA"/>
</dbReference>
<keyword evidence="3" id="KW-1185">Reference proteome</keyword>
<dbReference type="VEuPathDB" id="FungiDB:JI435_409970"/>
<dbReference type="AlphaFoldDB" id="A0A7U2F5Q5"/>
<organism evidence="2 3">
    <name type="scientific">Phaeosphaeria nodorum (strain SN15 / ATCC MYA-4574 / FGSC 10173)</name>
    <name type="common">Glume blotch fungus</name>
    <name type="synonym">Parastagonospora nodorum</name>
    <dbReference type="NCBI Taxonomy" id="321614"/>
    <lineage>
        <taxon>Eukaryota</taxon>
        <taxon>Fungi</taxon>
        <taxon>Dikarya</taxon>
        <taxon>Ascomycota</taxon>
        <taxon>Pezizomycotina</taxon>
        <taxon>Dothideomycetes</taxon>
        <taxon>Pleosporomycetidae</taxon>
        <taxon>Pleosporales</taxon>
        <taxon>Pleosporineae</taxon>
        <taxon>Phaeosphaeriaceae</taxon>
        <taxon>Parastagonospora</taxon>
    </lineage>
</organism>
<evidence type="ECO:0000313" key="3">
    <source>
        <dbReference type="Proteomes" id="UP000663193"/>
    </source>
</evidence>
<dbReference type="Proteomes" id="UP000663193">
    <property type="component" value="Chromosome 7"/>
</dbReference>
<sequence>MWCRAQRSREGEEGRREEGKKGRRGGLRRAGATCLVVATAVGISGRTSTWAWEDDDAPIHRTYMQVVEEAHAAPCL</sequence>
<protein>
    <submittedName>
        <fullName evidence="2">Uncharacterized protein</fullName>
    </submittedName>
</protein>
<name>A0A7U2F5Q5_PHANO</name>
<feature type="compositionally biased region" description="Basic and acidic residues" evidence="1">
    <location>
        <begin position="7"/>
        <end position="20"/>
    </location>
</feature>
<accession>A0A7U2F5Q5</accession>
<proteinExistence type="predicted"/>
<gene>
    <name evidence="2" type="ORF">JI435_409970</name>
</gene>
<feature type="region of interest" description="Disordered" evidence="1">
    <location>
        <begin position="1"/>
        <end position="26"/>
    </location>
</feature>
<reference evidence="3" key="1">
    <citation type="journal article" date="2021" name="BMC Genomics">
        <title>Chromosome-level genome assembly and manually-curated proteome of model necrotroph Parastagonospora nodorum Sn15 reveals a genome-wide trove of candidate effector homologs, and redundancy of virulence-related functions within an accessory chromosome.</title>
        <authorList>
            <person name="Bertazzoni S."/>
            <person name="Jones D.A.B."/>
            <person name="Phan H.T."/>
            <person name="Tan K.-C."/>
            <person name="Hane J.K."/>
        </authorList>
    </citation>
    <scope>NUCLEOTIDE SEQUENCE [LARGE SCALE GENOMIC DNA]</scope>
    <source>
        <strain evidence="3">SN15 / ATCC MYA-4574 / FGSC 10173)</strain>
    </source>
</reference>
<evidence type="ECO:0000313" key="2">
    <source>
        <dbReference type="EMBL" id="QRC97024.1"/>
    </source>
</evidence>